<feature type="domain" description="Methyltransferase" evidence="4">
    <location>
        <begin position="57"/>
        <end position="124"/>
    </location>
</feature>
<dbReference type="InterPro" id="IPR041698">
    <property type="entry name" value="Methyltransf_25"/>
</dbReference>
<name>A0A2R7YAB3_9ARCH</name>
<dbReference type="Pfam" id="PF13649">
    <property type="entry name" value="Methyltransf_25"/>
    <property type="match status" value="1"/>
</dbReference>
<dbReference type="Proteomes" id="UP000244066">
    <property type="component" value="Unassembled WGS sequence"/>
</dbReference>
<keyword evidence="3" id="KW-0949">S-adenosyl-L-methionine</keyword>
<dbReference type="PANTHER" id="PTHR13610">
    <property type="entry name" value="METHYLTRANSFERASE DOMAIN-CONTAINING PROTEIN"/>
    <property type="match status" value="1"/>
</dbReference>
<dbReference type="InterPro" id="IPR029063">
    <property type="entry name" value="SAM-dependent_MTases_sf"/>
</dbReference>
<keyword evidence="2" id="KW-0808">Transferase</keyword>
<dbReference type="GO" id="GO:0016279">
    <property type="term" value="F:protein-lysine N-methyltransferase activity"/>
    <property type="evidence" value="ECO:0007669"/>
    <property type="project" value="InterPro"/>
</dbReference>
<dbReference type="Gene3D" id="3.40.50.150">
    <property type="entry name" value="Vaccinia Virus protein VP39"/>
    <property type="match status" value="1"/>
</dbReference>
<dbReference type="GO" id="GO:0032259">
    <property type="term" value="P:methylation"/>
    <property type="evidence" value="ECO:0007669"/>
    <property type="project" value="UniProtKB-KW"/>
</dbReference>
<comment type="caution">
    <text evidence="5">The sequence shown here is derived from an EMBL/GenBank/DDBJ whole genome shotgun (WGS) entry which is preliminary data.</text>
</comment>
<dbReference type="EMBL" id="NDWU01000001">
    <property type="protein sequence ID" value="PUA34416.1"/>
    <property type="molecule type" value="Genomic_DNA"/>
</dbReference>
<evidence type="ECO:0000256" key="1">
    <source>
        <dbReference type="ARBA" id="ARBA00022603"/>
    </source>
</evidence>
<dbReference type="CDD" id="cd02440">
    <property type="entry name" value="AdoMet_MTases"/>
    <property type="match status" value="1"/>
</dbReference>
<evidence type="ECO:0000256" key="2">
    <source>
        <dbReference type="ARBA" id="ARBA00022679"/>
    </source>
</evidence>
<accession>A0A2R7YAB3</accession>
<dbReference type="AlphaFoldDB" id="A0A2R7YAB3"/>
<sequence length="198" mass="22186">MEEKFNSNRIRSGWWAMAYPCISRKKPIPKIPFYPSPMDVVRLMLSVAEPKEGQVLVDLGCGDGRILAEAASGYGCSVVGVESNPRLASYAYNKLLEMGVKNFRIVRGDLFGFNFGSADIITMYLTSDALKILRPRLEAYVKPGTKLVAHDFPVPGWRPVAVEGVVSVEDGRFHRVYLYEAGESFDLLSRQKRIYRTG</sequence>
<evidence type="ECO:0000313" key="5">
    <source>
        <dbReference type="EMBL" id="PUA34416.1"/>
    </source>
</evidence>
<evidence type="ECO:0000259" key="4">
    <source>
        <dbReference type="Pfam" id="PF13649"/>
    </source>
</evidence>
<organism evidence="5 6">
    <name type="scientific">Candidatus Terraquivivens tikiterensis</name>
    <dbReference type="NCBI Taxonomy" id="1980982"/>
    <lineage>
        <taxon>Archaea</taxon>
        <taxon>Nitrososphaerota</taxon>
        <taxon>Candidatus Wolframiiraptoraceae</taxon>
        <taxon>Candidatus Terraquivivens</taxon>
    </lineage>
</organism>
<gene>
    <name evidence="5" type="ORF">B9J98_00835</name>
</gene>
<evidence type="ECO:0000313" key="6">
    <source>
        <dbReference type="Proteomes" id="UP000244066"/>
    </source>
</evidence>
<dbReference type="InterPro" id="IPR026170">
    <property type="entry name" value="FAM173A/B"/>
</dbReference>
<dbReference type="SUPFAM" id="SSF53335">
    <property type="entry name" value="S-adenosyl-L-methionine-dependent methyltransferases"/>
    <property type="match status" value="1"/>
</dbReference>
<protein>
    <recommendedName>
        <fullName evidence="4">Methyltransferase domain-containing protein</fullName>
    </recommendedName>
</protein>
<evidence type="ECO:0000256" key="3">
    <source>
        <dbReference type="ARBA" id="ARBA00022691"/>
    </source>
</evidence>
<keyword evidence="1" id="KW-0489">Methyltransferase</keyword>
<proteinExistence type="predicted"/>
<reference evidence="5 6" key="1">
    <citation type="submission" date="2017-04" db="EMBL/GenBank/DDBJ databases">
        <title>Draft Aigarchaeota genome from a New Zealand hot spring.</title>
        <authorList>
            <person name="Reysenbach A.-L."/>
            <person name="Donaho J.A."/>
            <person name="Gerhart J."/>
            <person name="Kelley J.F."/>
            <person name="Kouba K."/>
            <person name="Podar M."/>
            <person name="Stott M."/>
        </authorList>
    </citation>
    <scope>NUCLEOTIDE SEQUENCE [LARGE SCALE GENOMIC DNA]</scope>
    <source>
        <strain evidence="5">NZ13_MG1</strain>
    </source>
</reference>
<dbReference type="PANTHER" id="PTHR13610:SF11">
    <property type="entry name" value="METHYLTRANSFERASE DOMAIN-CONTAINING PROTEIN"/>
    <property type="match status" value="1"/>
</dbReference>